<dbReference type="PANTHER" id="PTHR32285:SF22">
    <property type="entry name" value="PROTEIN TRICHOME BIREFRINGENCE"/>
    <property type="match status" value="1"/>
</dbReference>
<sequence length="638" mass="71730">MADITKYAPINGGTLISQLKAHLRTRRTLPLASVFLFLFIAFTIFLAFTPSSNSSSPWFTNIFSLSTTTTSKPSSSSSIFSDDSYRSHFSSIYNYLFPNSSSSSSSSQSHKNSSPTGNAGSQNTSFLPPNLNKQSPVDGNQITNEATPHKDEVLKPNNAKVLPQTPSVNQTVNNNTTSPPTPSSELSKGSADVKNQTQNMQFNDNTEFFKANQSTIEVTGSPGTANNTVNSSPNSASGEKNVSGKGQVGIAEKGMVKNLTSSLMKKQNNSMNVAAREQGIDDLIKSLMNCDLFDGNWVKDDSYPLYNPGSCSLIDEQFNCFLNGRPDNGYHKLKWKPKGCTLPRLDGSHMLELLRGKRLVFVGDSLNRNMWESMICILRNSVKDQNKVYEEFGRHHFRTEASYSFVFEDYKCTVEFFVAPFLVQEWEVAGKNGTTKETLRLDLISRSADKYKNADIIVFNTGHWWTHEKTSTGKDYYQEGSHIYKDLNVLEAFRKALTTWGRWIDANINPMKSLVFFRGYSASHFSGGQWNSGGQCDNETEPIKNETYLTPYPQKMTVLEKVLRGMKTQVTYLNVTRMTDYRKDGHPSIYRKQHLSDEERRSPLSFQDCSHWCLPGVPDAWNEILYAELLVKLNQKRP</sequence>
<name>A0AAE1XJC5_9LAMI</name>
<reference evidence="11" key="1">
    <citation type="submission" date="2020-06" db="EMBL/GenBank/DDBJ databases">
        <authorList>
            <person name="Li T."/>
            <person name="Hu X."/>
            <person name="Zhang T."/>
            <person name="Song X."/>
            <person name="Zhang H."/>
            <person name="Dai N."/>
            <person name="Sheng W."/>
            <person name="Hou X."/>
            <person name="Wei L."/>
        </authorList>
    </citation>
    <scope>NUCLEOTIDE SEQUENCE</scope>
    <source>
        <strain evidence="11">3651</strain>
        <tissue evidence="11">Leaf</tissue>
    </source>
</reference>
<feature type="transmembrane region" description="Helical" evidence="8">
    <location>
        <begin position="29"/>
        <end position="48"/>
    </location>
</feature>
<evidence type="ECO:0000256" key="7">
    <source>
        <dbReference type="SAM" id="MobiDB-lite"/>
    </source>
</evidence>
<reference evidence="11" key="2">
    <citation type="journal article" date="2024" name="Plant">
        <title>Genomic evolution and insights into agronomic trait innovations of Sesamum species.</title>
        <authorList>
            <person name="Miao H."/>
            <person name="Wang L."/>
            <person name="Qu L."/>
            <person name="Liu H."/>
            <person name="Sun Y."/>
            <person name="Le M."/>
            <person name="Wang Q."/>
            <person name="Wei S."/>
            <person name="Zheng Y."/>
            <person name="Lin W."/>
            <person name="Duan Y."/>
            <person name="Cao H."/>
            <person name="Xiong S."/>
            <person name="Wang X."/>
            <person name="Wei L."/>
            <person name="Li C."/>
            <person name="Ma Q."/>
            <person name="Ju M."/>
            <person name="Zhao R."/>
            <person name="Li G."/>
            <person name="Mu C."/>
            <person name="Tian Q."/>
            <person name="Mei H."/>
            <person name="Zhang T."/>
            <person name="Gao T."/>
            <person name="Zhang H."/>
        </authorList>
    </citation>
    <scope>NUCLEOTIDE SEQUENCE</scope>
    <source>
        <strain evidence="11">3651</strain>
    </source>
</reference>
<evidence type="ECO:0000256" key="1">
    <source>
        <dbReference type="ARBA" id="ARBA00004167"/>
    </source>
</evidence>
<dbReference type="GO" id="GO:0016413">
    <property type="term" value="F:O-acetyltransferase activity"/>
    <property type="evidence" value="ECO:0007669"/>
    <property type="project" value="InterPro"/>
</dbReference>
<protein>
    <submittedName>
        <fullName evidence="11">Protein trichome birefringence</fullName>
    </submittedName>
</protein>
<feature type="region of interest" description="Disordered" evidence="7">
    <location>
        <begin position="219"/>
        <end position="244"/>
    </location>
</feature>
<organism evidence="11 12">
    <name type="scientific">Sesamum alatum</name>
    <dbReference type="NCBI Taxonomy" id="300844"/>
    <lineage>
        <taxon>Eukaryota</taxon>
        <taxon>Viridiplantae</taxon>
        <taxon>Streptophyta</taxon>
        <taxon>Embryophyta</taxon>
        <taxon>Tracheophyta</taxon>
        <taxon>Spermatophyta</taxon>
        <taxon>Magnoliopsida</taxon>
        <taxon>eudicotyledons</taxon>
        <taxon>Gunneridae</taxon>
        <taxon>Pentapetalae</taxon>
        <taxon>asterids</taxon>
        <taxon>lamiids</taxon>
        <taxon>Lamiales</taxon>
        <taxon>Pedaliaceae</taxon>
        <taxon>Sesamum</taxon>
    </lineage>
</organism>
<gene>
    <name evidence="11" type="ORF">Salat_2952700</name>
</gene>
<feature type="domain" description="Trichome birefringence-like N-terminal" evidence="10">
    <location>
        <begin position="289"/>
        <end position="340"/>
    </location>
</feature>
<comment type="subcellular location">
    <subcellularLocation>
        <location evidence="1">Membrane</location>
        <topology evidence="1">Single-pass membrane protein</topology>
    </subcellularLocation>
</comment>
<feature type="compositionally biased region" description="Low complexity" evidence="7">
    <location>
        <begin position="104"/>
        <end position="114"/>
    </location>
</feature>
<dbReference type="InterPro" id="IPR026057">
    <property type="entry name" value="TBL_C"/>
</dbReference>
<dbReference type="AlphaFoldDB" id="A0AAE1XJC5"/>
<dbReference type="InterPro" id="IPR025846">
    <property type="entry name" value="TBL_N"/>
</dbReference>
<keyword evidence="4" id="KW-0735">Signal-anchor</keyword>
<comment type="caution">
    <text evidence="11">The sequence shown here is derived from an EMBL/GenBank/DDBJ whole genome shotgun (WGS) entry which is preliminary data.</text>
</comment>
<evidence type="ECO:0000313" key="12">
    <source>
        <dbReference type="Proteomes" id="UP001293254"/>
    </source>
</evidence>
<evidence type="ECO:0000259" key="9">
    <source>
        <dbReference type="Pfam" id="PF13839"/>
    </source>
</evidence>
<keyword evidence="5 8" id="KW-1133">Transmembrane helix</keyword>
<evidence type="ECO:0000256" key="3">
    <source>
        <dbReference type="ARBA" id="ARBA00022692"/>
    </source>
</evidence>
<feature type="domain" description="Trichome birefringence-like C-terminal" evidence="9">
    <location>
        <begin position="342"/>
        <end position="627"/>
    </location>
</feature>
<dbReference type="Proteomes" id="UP001293254">
    <property type="component" value="Unassembled WGS sequence"/>
</dbReference>
<evidence type="ECO:0000259" key="10">
    <source>
        <dbReference type="Pfam" id="PF14416"/>
    </source>
</evidence>
<dbReference type="GO" id="GO:0016020">
    <property type="term" value="C:membrane"/>
    <property type="evidence" value="ECO:0007669"/>
    <property type="project" value="UniProtKB-SubCell"/>
</dbReference>
<keyword evidence="12" id="KW-1185">Reference proteome</keyword>
<comment type="similarity">
    <text evidence="2">Belongs to the PC-esterase family. TBL subfamily.</text>
</comment>
<feature type="compositionally biased region" description="Polar residues" evidence="7">
    <location>
        <begin position="115"/>
        <end position="146"/>
    </location>
</feature>
<evidence type="ECO:0000313" key="11">
    <source>
        <dbReference type="EMBL" id="KAK4413055.1"/>
    </source>
</evidence>
<keyword evidence="3 8" id="KW-0812">Transmembrane</keyword>
<dbReference type="Pfam" id="PF14416">
    <property type="entry name" value="PMR5N"/>
    <property type="match status" value="1"/>
</dbReference>
<evidence type="ECO:0000256" key="6">
    <source>
        <dbReference type="ARBA" id="ARBA00023136"/>
    </source>
</evidence>
<keyword evidence="6 8" id="KW-0472">Membrane</keyword>
<feature type="compositionally biased region" description="Polar residues" evidence="7">
    <location>
        <begin position="219"/>
        <end position="240"/>
    </location>
</feature>
<feature type="region of interest" description="Disordered" evidence="7">
    <location>
        <begin position="104"/>
        <end position="193"/>
    </location>
</feature>
<dbReference type="GO" id="GO:0005794">
    <property type="term" value="C:Golgi apparatus"/>
    <property type="evidence" value="ECO:0007669"/>
    <property type="project" value="TreeGrafter"/>
</dbReference>
<dbReference type="Pfam" id="PF13839">
    <property type="entry name" value="PC-Esterase"/>
    <property type="match status" value="1"/>
</dbReference>
<dbReference type="PANTHER" id="PTHR32285">
    <property type="entry name" value="PROTEIN TRICHOME BIREFRINGENCE-LIKE 9-RELATED"/>
    <property type="match status" value="1"/>
</dbReference>
<feature type="compositionally biased region" description="Low complexity" evidence="7">
    <location>
        <begin position="164"/>
        <end position="178"/>
    </location>
</feature>
<accession>A0AAE1XJC5</accession>
<evidence type="ECO:0000256" key="4">
    <source>
        <dbReference type="ARBA" id="ARBA00022968"/>
    </source>
</evidence>
<evidence type="ECO:0000256" key="5">
    <source>
        <dbReference type="ARBA" id="ARBA00022989"/>
    </source>
</evidence>
<evidence type="ECO:0000256" key="8">
    <source>
        <dbReference type="SAM" id="Phobius"/>
    </source>
</evidence>
<proteinExistence type="inferred from homology"/>
<dbReference type="InterPro" id="IPR029962">
    <property type="entry name" value="TBL"/>
</dbReference>
<dbReference type="EMBL" id="JACGWO010000013">
    <property type="protein sequence ID" value="KAK4413055.1"/>
    <property type="molecule type" value="Genomic_DNA"/>
</dbReference>
<evidence type="ECO:0000256" key="2">
    <source>
        <dbReference type="ARBA" id="ARBA00007727"/>
    </source>
</evidence>